<evidence type="ECO:0000313" key="2">
    <source>
        <dbReference type="Proteomes" id="UP000636505"/>
    </source>
</evidence>
<dbReference type="Pfam" id="PF02566">
    <property type="entry name" value="OsmC"/>
    <property type="match status" value="1"/>
</dbReference>
<accession>A0A8J7AV01</accession>
<gene>
    <name evidence="1" type="ORF">IQ241_01440</name>
</gene>
<dbReference type="InterPro" id="IPR015946">
    <property type="entry name" value="KH_dom-like_a/b"/>
</dbReference>
<protein>
    <submittedName>
        <fullName evidence="1">OsmC family protein</fullName>
    </submittedName>
</protein>
<comment type="caution">
    <text evidence="1">The sequence shown here is derived from an EMBL/GenBank/DDBJ whole genome shotgun (WGS) entry which is preliminary data.</text>
</comment>
<dbReference type="EMBL" id="JADEXG010000002">
    <property type="protein sequence ID" value="MBE9075972.1"/>
    <property type="molecule type" value="Genomic_DNA"/>
</dbReference>
<evidence type="ECO:0000313" key="1">
    <source>
        <dbReference type="EMBL" id="MBE9075972.1"/>
    </source>
</evidence>
<dbReference type="Proteomes" id="UP000636505">
    <property type="component" value="Unassembled WGS sequence"/>
</dbReference>
<dbReference type="RefSeq" id="WP_193904636.1">
    <property type="nucleotide sequence ID" value="NZ_JADEXG010000002.1"/>
</dbReference>
<dbReference type="AlphaFoldDB" id="A0A8J7AV01"/>
<keyword evidence="2" id="KW-1185">Reference proteome</keyword>
<reference evidence="1" key="1">
    <citation type="submission" date="2020-10" db="EMBL/GenBank/DDBJ databases">
        <authorList>
            <person name="Castelo-Branco R."/>
            <person name="Eusebio N."/>
            <person name="Adriana R."/>
            <person name="Vieira A."/>
            <person name="Brugerolle De Fraissinette N."/>
            <person name="Rezende De Castro R."/>
            <person name="Schneider M.P."/>
            <person name="Vasconcelos V."/>
            <person name="Leao P.N."/>
        </authorList>
    </citation>
    <scope>NUCLEOTIDE SEQUENCE</scope>
    <source>
        <strain evidence="1">LEGE 07310</strain>
    </source>
</reference>
<proteinExistence type="predicted"/>
<dbReference type="Gene3D" id="3.30.300.20">
    <property type="match status" value="1"/>
</dbReference>
<sequence length="161" mass="17698">MVGQKAHRYSVQVVWTGNTGQGTASYRDYARSHEIRIEGKPVITGSADPAFRGDKTKHNPEELLVASLSSCHMLWYLHLCAEASVIVVDYQDQAVGTMVEVDSGSGRFSEVILRPAVTVSSGSEQIKAERLHEQAHHLCFIANSVNFPVRCEPTMQAENAV</sequence>
<dbReference type="InterPro" id="IPR036102">
    <property type="entry name" value="OsmC/Ohrsf"/>
</dbReference>
<dbReference type="SUPFAM" id="SSF82784">
    <property type="entry name" value="OsmC-like"/>
    <property type="match status" value="1"/>
</dbReference>
<dbReference type="InterPro" id="IPR003718">
    <property type="entry name" value="OsmC/Ohr_fam"/>
</dbReference>
<name>A0A8J7AV01_9CYAN</name>
<dbReference type="InterPro" id="IPR052707">
    <property type="entry name" value="OsmC_Ohr_Peroxiredoxin"/>
</dbReference>
<dbReference type="PANTHER" id="PTHR42830:SF2">
    <property type="entry name" value="OSMC_OHR FAMILY PROTEIN"/>
    <property type="match status" value="1"/>
</dbReference>
<dbReference type="PANTHER" id="PTHR42830">
    <property type="entry name" value="OSMOTICALLY INDUCIBLE FAMILY PROTEIN"/>
    <property type="match status" value="1"/>
</dbReference>
<organism evidence="1 2">
    <name type="scientific">Vasconcelosia minhoensis LEGE 07310</name>
    <dbReference type="NCBI Taxonomy" id="915328"/>
    <lineage>
        <taxon>Bacteria</taxon>
        <taxon>Bacillati</taxon>
        <taxon>Cyanobacteriota</taxon>
        <taxon>Cyanophyceae</taxon>
        <taxon>Nodosilineales</taxon>
        <taxon>Cymatolegaceae</taxon>
        <taxon>Vasconcelosia</taxon>
        <taxon>Vasconcelosia minhoensis</taxon>
    </lineage>
</organism>